<dbReference type="AlphaFoldDB" id="A0A1Q3D2Z5"/>
<reference evidence="3" key="1">
    <citation type="submission" date="2016-04" db="EMBL/GenBank/DDBJ databases">
        <title>Cephalotus genome sequencing.</title>
        <authorList>
            <person name="Fukushima K."/>
            <person name="Hasebe M."/>
            <person name="Fang X."/>
        </authorList>
    </citation>
    <scope>NUCLEOTIDE SEQUENCE [LARGE SCALE GENOMIC DNA]</scope>
    <source>
        <strain evidence="3">cv. St1</strain>
    </source>
</reference>
<dbReference type="Proteomes" id="UP000187406">
    <property type="component" value="Unassembled WGS sequence"/>
</dbReference>
<protein>
    <submittedName>
        <fullName evidence="2">Uncharacterized protein</fullName>
    </submittedName>
</protein>
<organism evidence="2 3">
    <name type="scientific">Cephalotus follicularis</name>
    <name type="common">Albany pitcher plant</name>
    <dbReference type="NCBI Taxonomy" id="3775"/>
    <lineage>
        <taxon>Eukaryota</taxon>
        <taxon>Viridiplantae</taxon>
        <taxon>Streptophyta</taxon>
        <taxon>Embryophyta</taxon>
        <taxon>Tracheophyta</taxon>
        <taxon>Spermatophyta</taxon>
        <taxon>Magnoliopsida</taxon>
        <taxon>eudicotyledons</taxon>
        <taxon>Gunneridae</taxon>
        <taxon>Pentapetalae</taxon>
        <taxon>rosids</taxon>
        <taxon>fabids</taxon>
        <taxon>Oxalidales</taxon>
        <taxon>Cephalotaceae</taxon>
        <taxon>Cephalotus</taxon>
    </lineage>
</organism>
<sequence>MLSRPNHISYPMLISRILAFLNLDIADEHHDKPKTKQFINKARLKSCTIKFQEGLWVKQQVPGRAPVRELGVGIGGDGDAEDEEKEEDEGYQFEMRPNVARESSSGGGRPTLDSLQARMDLDQANINYI</sequence>
<evidence type="ECO:0000256" key="1">
    <source>
        <dbReference type="SAM" id="MobiDB-lite"/>
    </source>
</evidence>
<feature type="compositionally biased region" description="Acidic residues" evidence="1">
    <location>
        <begin position="78"/>
        <end position="91"/>
    </location>
</feature>
<evidence type="ECO:0000313" key="2">
    <source>
        <dbReference type="EMBL" id="GAV86668.1"/>
    </source>
</evidence>
<keyword evidence="3" id="KW-1185">Reference proteome</keyword>
<name>A0A1Q3D2Z5_CEPFO</name>
<accession>A0A1Q3D2Z5</accession>
<dbReference type="InParanoid" id="A0A1Q3D2Z5"/>
<gene>
    <name evidence="2" type="ORF">CFOL_v3_30095</name>
</gene>
<dbReference type="EMBL" id="BDDD01003998">
    <property type="protein sequence ID" value="GAV86668.1"/>
    <property type="molecule type" value="Genomic_DNA"/>
</dbReference>
<comment type="caution">
    <text evidence="2">The sequence shown here is derived from an EMBL/GenBank/DDBJ whole genome shotgun (WGS) entry which is preliminary data.</text>
</comment>
<feature type="region of interest" description="Disordered" evidence="1">
    <location>
        <begin position="68"/>
        <end position="117"/>
    </location>
</feature>
<evidence type="ECO:0000313" key="3">
    <source>
        <dbReference type="Proteomes" id="UP000187406"/>
    </source>
</evidence>
<proteinExistence type="predicted"/>